<dbReference type="RefSeq" id="WP_273892436.1">
    <property type="nucleotide sequence ID" value="NZ_JAMDGP010000035.1"/>
</dbReference>
<evidence type="ECO:0000256" key="1">
    <source>
        <dbReference type="ARBA" id="ARBA00023002"/>
    </source>
</evidence>
<protein>
    <submittedName>
        <fullName evidence="3">NAD(P)-binding domain-containing protein</fullName>
    </submittedName>
</protein>
<gene>
    <name evidence="3" type="ORF">M5G17_08055</name>
</gene>
<comment type="caution">
    <text evidence="3">The sequence shown here is derived from an EMBL/GenBank/DDBJ whole genome shotgun (WGS) entry which is preliminary data.</text>
</comment>
<organism evidence="3 4">
    <name type="scientific">Pseudomonas rubra</name>
    <dbReference type="NCBI Taxonomy" id="2942627"/>
    <lineage>
        <taxon>Bacteria</taxon>
        <taxon>Pseudomonadati</taxon>
        <taxon>Pseudomonadota</taxon>
        <taxon>Gammaproteobacteria</taxon>
        <taxon>Pseudomonadales</taxon>
        <taxon>Pseudomonadaceae</taxon>
        <taxon>Pseudomonas</taxon>
    </lineage>
</organism>
<keyword evidence="4" id="KW-1185">Reference proteome</keyword>
<sequence>MYMRIGVLGSGIVAQTLAVGFKSKGHDVVVGTSNPTKLADWSREEGIGIRSFAETAEFAALLILVVKGSAAMAVLRASGPQRMLGKTVIDATNPVADAPPVNGVMSFFTGPNESLLELIQAEFQDIHFVKALNSVGYLHFIDPKFDGGPPTMFIAGNEPKAKVEVRGLLAQIGWETADMGAAEAARAIEPLCMLWCIPGFSRNEWMHAFKLLKT</sequence>
<evidence type="ECO:0000313" key="4">
    <source>
        <dbReference type="Proteomes" id="UP001148184"/>
    </source>
</evidence>
<proteinExistence type="predicted"/>
<keyword evidence="1" id="KW-0560">Oxidoreductase</keyword>
<accession>A0ABT5P5Q9</accession>
<dbReference type="SUPFAM" id="SSF51735">
    <property type="entry name" value="NAD(P)-binding Rossmann-fold domains"/>
    <property type="match status" value="1"/>
</dbReference>
<dbReference type="InterPro" id="IPR036291">
    <property type="entry name" value="NAD(P)-bd_dom_sf"/>
</dbReference>
<dbReference type="Proteomes" id="UP001148184">
    <property type="component" value="Unassembled WGS sequence"/>
</dbReference>
<dbReference type="Pfam" id="PF03807">
    <property type="entry name" value="F420_oxidored"/>
    <property type="match status" value="1"/>
</dbReference>
<dbReference type="Gene3D" id="3.40.50.720">
    <property type="entry name" value="NAD(P)-binding Rossmann-like Domain"/>
    <property type="match status" value="1"/>
</dbReference>
<evidence type="ECO:0000259" key="2">
    <source>
        <dbReference type="Pfam" id="PF03807"/>
    </source>
</evidence>
<dbReference type="InterPro" id="IPR051267">
    <property type="entry name" value="STEAP_metalloreductase"/>
</dbReference>
<dbReference type="PANTHER" id="PTHR14239">
    <property type="entry name" value="DUDULIN-RELATED"/>
    <property type="match status" value="1"/>
</dbReference>
<dbReference type="EMBL" id="JAMDGZ010000015">
    <property type="protein sequence ID" value="MDD1013632.1"/>
    <property type="molecule type" value="Genomic_DNA"/>
</dbReference>
<name>A0ABT5P5Q9_9PSED</name>
<dbReference type="InterPro" id="IPR028939">
    <property type="entry name" value="P5C_Rdtase_cat_N"/>
</dbReference>
<evidence type="ECO:0000313" key="3">
    <source>
        <dbReference type="EMBL" id="MDD1013632.1"/>
    </source>
</evidence>
<feature type="domain" description="Pyrroline-5-carboxylate reductase catalytic N-terminal" evidence="2">
    <location>
        <begin position="4"/>
        <end position="94"/>
    </location>
</feature>
<reference evidence="3 4" key="1">
    <citation type="submission" date="2022-05" db="EMBL/GenBank/DDBJ databases">
        <title>Novel Pseudomonas spp. Isolated from a Rainbow Trout Aquaculture Facility.</title>
        <authorList>
            <person name="Testerman T."/>
            <person name="Graf J."/>
        </authorList>
    </citation>
    <scope>NUCLEOTIDE SEQUENCE [LARGE SCALE GENOMIC DNA]</scope>
    <source>
        <strain evidence="3 4">ID1025</strain>
    </source>
</reference>